<reference evidence="2" key="1">
    <citation type="journal article" date="2019" name="Int. J. Syst. Evol. Microbiol.">
        <title>The Global Catalogue of Microorganisms (GCM) 10K type strain sequencing project: providing services to taxonomists for standard genome sequencing and annotation.</title>
        <authorList>
            <consortium name="The Broad Institute Genomics Platform"/>
            <consortium name="The Broad Institute Genome Sequencing Center for Infectious Disease"/>
            <person name="Wu L."/>
            <person name="Ma J."/>
        </authorList>
    </citation>
    <scope>NUCLEOTIDE SEQUENCE [LARGE SCALE GENOMIC DNA]</scope>
    <source>
        <strain evidence="2">JCM 17939</strain>
    </source>
</reference>
<evidence type="ECO:0000313" key="2">
    <source>
        <dbReference type="Proteomes" id="UP001501442"/>
    </source>
</evidence>
<organism evidence="1 2">
    <name type="scientific">Actinoallomurus vinaceus</name>
    <dbReference type="NCBI Taxonomy" id="1080074"/>
    <lineage>
        <taxon>Bacteria</taxon>
        <taxon>Bacillati</taxon>
        <taxon>Actinomycetota</taxon>
        <taxon>Actinomycetes</taxon>
        <taxon>Streptosporangiales</taxon>
        <taxon>Thermomonosporaceae</taxon>
        <taxon>Actinoallomurus</taxon>
    </lineage>
</organism>
<protein>
    <submittedName>
        <fullName evidence="1">Uncharacterized protein</fullName>
    </submittedName>
</protein>
<keyword evidence="2" id="KW-1185">Reference proteome</keyword>
<accession>A0ABP8UM82</accession>
<name>A0ABP8UM82_9ACTN</name>
<dbReference type="Proteomes" id="UP001501442">
    <property type="component" value="Unassembled WGS sequence"/>
</dbReference>
<gene>
    <name evidence="1" type="ORF">GCM10023196_077650</name>
</gene>
<comment type="caution">
    <text evidence="1">The sequence shown here is derived from an EMBL/GenBank/DDBJ whole genome shotgun (WGS) entry which is preliminary data.</text>
</comment>
<dbReference type="EMBL" id="BAABHK010000014">
    <property type="protein sequence ID" value="GAA4634783.1"/>
    <property type="molecule type" value="Genomic_DNA"/>
</dbReference>
<proteinExistence type="predicted"/>
<evidence type="ECO:0000313" key="1">
    <source>
        <dbReference type="EMBL" id="GAA4634783.1"/>
    </source>
</evidence>
<sequence>MSRTVVRRVTVTFEVSDGAERPTWVDDGGGLAWHVKAVIGYWRHPDLGRYRFVPGHRAEAQRWHLTVVGPLPGRPSLIGEQEVVLRTFGEGMSWYMDLG</sequence>